<comment type="caution">
    <text evidence="3">The sequence shown here is derived from an EMBL/GenBank/DDBJ whole genome shotgun (WGS) entry which is preliminary data.</text>
</comment>
<gene>
    <name evidence="3" type="ORF">RND71_035323</name>
</gene>
<protein>
    <submittedName>
        <fullName evidence="3">Uncharacterized protein</fullName>
    </submittedName>
</protein>
<dbReference type="Proteomes" id="UP001291623">
    <property type="component" value="Unassembled WGS sequence"/>
</dbReference>
<dbReference type="AlphaFoldDB" id="A0AAE1R6W4"/>
<proteinExistence type="predicted"/>
<feature type="region of interest" description="Disordered" evidence="1">
    <location>
        <begin position="1"/>
        <end position="36"/>
    </location>
</feature>
<organism evidence="3 4">
    <name type="scientific">Anisodus tanguticus</name>
    <dbReference type="NCBI Taxonomy" id="243964"/>
    <lineage>
        <taxon>Eukaryota</taxon>
        <taxon>Viridiplantae</taxon>
        <taxon>Streptophyta</taxon>
        <taxon>Embryophyta</taxon>
        <taxon>Tracheophyta</taxon>
        <taxon>Spermatophyta</taxon>
        <taxon>Magnoliopsida</taxon>
        <taxon>eudicotyledons</taxon>
        <taxon>Gunneridae</taxon>
        <taxon>Pentapetalae</taxon>
        <taxon>asterids</taxon>
        <taxon>lamiids</taxon>
        <taxon>Solanales</taxon>
        <taxon>Solanaceae</taxon>
        <taxon>Solanoideae</taxon>
        <taxon>Hyoscyameae</taxon>
        <taxon>Anisodus</taxon>
    </lineage>
</organism>
<reference evidence="3" key="1">
    <citation type="submission" date="2023-12" db="EMBL/GenBank/DDBJ databases">
        <title>Genome assembly of Anisodus tanguticus.</title>
        <authorList>
            <person name="Wang Y.-J."/>
        </authorList>
    </citation>
    <scope>NUCLEOTIDE SEQUENCE</scope>
    <source>
        <strain evidence="3">KB-2021</strain>
        <tissue evidence="3">Leaf</tissue>
    </source>
</reference>
<keyword evidence="4" id="KW-1185">Reference proteome</keyword>
<feature type="transmembrane region" description="Helical" evidence="2">
    <location>
        <begin position="178"/>
        <end position="196"/>
    </location>
</feature>
<keyword evidence="2" id="KW-1133">Transmembrane helix</keyword>
<keyword evidence="2" id="KW-0472">Membrane</keyword>
<name>A0AAE1R6W4_9SOLA</name>
<evidence type="ECO:0000313" key="4">
    <source>
        <dbReference type="Proteomes" id="UP001291623"/>
    </source>
</evidence>
<keyword evidence="2" id="KW-0812">Transmembrane</keyword>
<accession>A0AAE1R6W4</accession>
<evidence type="ECO:0000256" key="1">
    <source>
        <dbReference type="SAM" id="MobiDB-lite"/>
    </source>
</evidence>
<dbReference type="EMBL" id="JAVYJV010000019">
    <property type="protein sequence ID" value="KAK4345147.1"/>
    <property type="molecule type" value="Genomic_DNA"/>
</dbReference>
<evidence type="ECO:0000313" key="3">
    <source>
        <dbReference type="EMBL" id="KAK4345147.1"/>
    </source>
</evidence>
<sequence>MREHHLQTPLKELGNRRSKSISDQIKKPLKTSTRKNLNSVFESQPASIAESSPKESIDSSLISDDHNLLTESSGEDLLIPESCPSSEAVDPLAHLTPLSSTITCDSNTPSDVKFGFVEAQMAVKYLREAQMQVVNATDVDIRYKKLLDAVMNIVVEEFYGLPQDKDCYNKLVWRKFHLVTLTILLWIIAVFIGFFFHSGEKDCFYGTLPT</sequence>
<evidence type="ECO:0000256" key="2">
    <source>
        <dbReference type="SAM" id="Phobius"/>
    </source>
</evidence>